<dbReference type="AlphaFoldDB" id="A0A3M2HZW0"/>
<dbReference type="EMBL" id="RFLY01000007">
    <property type="protein sequence ID" value="RMH93180.1"/>
    <property type="molecule type" value="Genomic_DNA"/>
</dbReference>
<dbReference type="RefSeq" id="WP_122101338.1">
    <property type="nucleotide sequence ID" value="NZ_RFLY01000007.1"/>
</dbReference>
<sequence length="180" mass="20115">MDAFEQLVAGLLERRGWWVRAGYKVALTRDEKIAIGRHSAPRWEIDLLAYRGAENRLLAVECKSYLDSRGVTRRGFDGSDPKRAGRYKLFNDAPLRQIVLNRLRLQLTAAGAVAENAQPQLALAAARIASAADRDWLRAHFAAQGWRLFDDESIRADLRTVAGDGYENQVAAIAAKILLR</sequence>
<keyword evidence="2" id="KW-1185">Reference proteome</keyword>
<dbReference type="InterPro" id="IPR011335">
    <property type="entry name" value="Restrct_endonuc-II-like"/>
</dbReference>
<evidence type="ECO:0008006" key="3">
    <source>
        <dbReference type="Google" id="ProtNLM"/>
    </source>
</evidence>
<organism evidence="1 2">
    <name type="scientific">Solilutibacter pythonis</name>
    <dbReference type="NCBI Taxonomy" id="2483112"/>
    <lineage>
        <taxon>Bacteria</taxon>
        <taxon>Pseudomonadati</taxon>
        <taxon>Pseudomonadota</taxon>
        <taxon>Gammaproteobacteria</taxon>
        <taxon>Lysobacterales</taxon>
        <taxon>Lysobacteraceae</taxon>
        <taxon>Solilutibacter</taxon>
    </lineage>
</organism>
<comment type="caution">
    <text evidence="1">The sequence shown here is derived from an EMBL/GenBank/DDBJ whole genome shotgun (WGS) entry which is preliminary data.</text>
</comment>
<protein>
    <recommendedName>
        <fullName evidence="3">NERD domain-containing protein</fullName>
    </recommendedName>
</protein>
<evidence type="ECO:0000313" key="1">
    <source>
        <dbReference type="EMBL" id="RMH93180.1"/>
    </source>
</evidence>
<dbReference type="Proteomes" id="UP000275012">
    <property type="component" value="Unassembled WGS sequence"/>
</dbReference>
<dbReference type="OrthoDB" id="8481836at2"/>
<dbReference type="SUPFAM" id="SSF52980">
    <property type="entry name" value="Restriction endonuclease-like"/>
    <property type="match status" value="1"/>
</dbReference>
<gene>
    <name evidence="1" type="ORF">EBB59_06490</name>
</gene>
<reference evidence="1 2" key="1">
    <citation type="submission" date="2018-10" db="EMBL/GenBank/DDBJ databases">
        <title>Proposal of Lysobacter pythonis sp. nov. isolated from royal pythons (Python regius).</title>
        <authorList>
            <person name="Hans-Juergen B."/>
            <person name="Huptas C."/>
            <person name="Sandra B."/>
            <person name="Igor L."/>
            <person name="Joachim S."/>
            <person name="Siegfried S."/>
            <person name="Mareike W."/>
            <person name="Peter K."/>
        </authorList>
    </citation>
    <scope>NUCLEOTIDE SEQUENCE [LARGE SCALE GENOMIC DNA]</scope>
    <source>
        <strain evidence="1 2">4284/11</strain>
    </source>
</reference>
<proteinExistence type="predicted"/>
<name>A0A3M2HZW0_9GAMM</name>
<evidence type="ECO:0000313" key="2">
    <source>
        <dbReference type="Proteomes" id="UP000275012"/>
    </source>
</evidence>
<accession>A0A3M2HZW0</accession>